<dbReference type="Pfam" id="PF10326">
    <property type="entry name" value="7TM_GPCR_Str"/>
    <property type="match status" value="1"/>
</dbReference>
<dbReference type="GO" id="GO:0005886">
    <property type="term" value="C:plasma membrane"/>
    <property type="evidence" value="ECO:0007669"/>
    <property type="project" value="TreeGrafter"/>
</dbReference>
<dbReference type="PANTHER" id="PTHR22943:SF251">
    <property type="entry name" value="SEVEN TM RECEPTOR"/>
    <property type="match status" value="1"/>
</dbReference>
<keyword evidence="1" id="KW-1185">Reference proteome</keyword>
<dbReference type="Proteomes" id="UP000095282">
    <property type="component" value="Unplaced"/>
</dbReference>
<reference evidence="2" key="1">
    <citation type="submission" date="2016-11" db="UniProtKB">
        <authorList>
            <consortium name="WormBaseParasite"/>
        </authorList>
    </citation>
    <scope>IDENTIFICATION</scope>
</reference>
<name>A0A1I7U6I7_9PELO</name>
<dbReference type="GO" id="GO:0038022">
    <property type="term" value="F:G protein-coupled olfactory receptor activity"/>
    <property type="evidence" value="ECO:0007669"/>
    <property type="project" value="TreeGrafter"/>
</dbReference>
<dbReference type="PANTHER" id="PTHR22943">
    <property type="entry name" value="7-TRANSMEMBRANE DOMAIN RECEPTOR C.ELEGANS"/>
    <property type="match status" value="1"/>
</dbReference>
<organism evidence="1 2">
    <name type="scientific">Caenorhabditis tropicalis</name>
    <dbReference type="NCBI Taxonomy" id="1561998"/>
    <lineage>
        <taxon>Eukaryota</taxon>
        <taxon>Metazoa</taxon>
        <taxon>Ecdysozoa</taxon>
        <taxon>Nematoda</taxon>
        <taxon>Chromadorea</taxon>
        <taxon>Rhabditida</taxon>
        <taxon>Rhabditina</taxon>
        <taxon>Rhabditomorpha</taxon>
        <taxon>Rhabditoidea</taxon>
        <taxon>Rhabditidae</taxon>
        <taxon>Peloderinae</taxon>
        <taxon>Caenorhabditis</taxon>
    </lineage>
</organism>
<protein>
    <submittedName>
        <fullName evidence="2">Secreted protein</fullName>
    </submittedName>
</protein>
<dbReference type="eggNOG" id="ENOG502TG15">
    <property type="taxonomic scope" value="Eukaryota"/>
</dbReference>
<dbReference type="GO" id="GO:0042048">
    <property type="term" value="P:olfactory behavior"/>
    <property type="evidence" value="ECO:0007669"/>
    <property type="project" value="TreeGrafter"/>
</dbReference>
<dbReference type="AlphaFoldDB" id="A0A1I7U6I7"/>
<dbReference type="SUPFAM" id="SSF81321">
    <property type="entry name" value="Family A G protein-coupled receptor-like"/>
    <property type="match status" value="1"/>
</dbReference>
<proteinExistence type="predicted"/>
<sequence>MIFLFFPIGILFSAPLFHLNIEKGSMIVTFFYSLYPAVDPIPIIFFIDDFRNAFFGFCTPRKPKNQVHSIASVDAAVDVS</sequence>
<evidence type="ECO:0000313" key="1">
    <source>
        <dbReference type="Proteomes" id="UP000095282"/>
    </source>
</evidence>
<dbReference type="WBParaSite" id="Csp11.Scaffold629.g15361.t1">
    <property type="protein sequence ID" value="Csp11.Scaffold629.g15361.t1"/>
    <property type="gene ID" value="Csp11.Scaffold629.g15361"/>
</dbReference>
<dbReference type="InterPro" id="IPR019428">
    <property type="entry name" value="7TM_GPCR_serpentine_rcpt_Str"/>
</dbReference>
<accession>A0A1I7U6I7</accession>
<evidence type="ECO:0000313" key="2">
    <source>
        <dbReference type="WBParaSite" id="Csp11.Scaffold629.g15361.t1"/>
    </source>
</evidence>